<accession>A0A3B1DRD2</accession>
<dbReference type="SUPFAM" id="SSF141322">
    <property type="entry name" value="NfeD domain-like"/>
    <property type="match status" value="1"/>
</dbReference>
<feature type="transmembrane region" description="Helical" evidence="6">
    <location>
        <begin position="29"/>
        <end position="49"/>
    </location>
</feature>
<dbReference type="PANTHER" id="PTHR33507">
    <property type="entry name" value="INNER MEMBRANE PROTEIN YBBJ"/>
    <property type="match status" value="1"/>
</dbReference>
<keyword evidence="4 6" id="KW-0472">Membrane</keyword>
<evidence type="ECO:0000259" key="7">
    <source>
        <dbReference type="Pfam" id="PF01957"/>
    </source>
</evidence>
<dbReference type="InterPro" id="IPR002810">
    <property type="entry name" value="NfeD-like_C"/>
</dbReference>
<gene>
    <name evidence="8" type="ORF">MNBD_PLANCTO02-2847</name>
</gene>
<protein>
    <recommendedName>
        <fullName evidence="7">NfeD-like C-terminal domain-containing protein</fullName>
    </recommendedName>
</protein>
<feature type="transmembrane region" description="Helical" evidence="6">
    <location>
        <begin position="6"/>
        <end position="24"/>
    </location>
</feature>
<evidence type="ECO:0000256" key="6">
    <source>
        <dbReference type="SAM" id="Phobius"/>
    </source>
</evidence>
<proteinExistence type="predicted"/>
<organism evidence="8">
    <name type="scientific">hydrothermal vent metagenome</name>
    <dbReference type="NCBI Taxonomy" id="652676"/>
    <lineage>
        <taxon>unclassified sequences</taxon>
        <taxon>metagenomes</taxon>
        <taxon>ecological metagenomes</taxon>
    </lineage>
</organism>
<keyword evidence="2 6" id="KW-0812">Transmembrane</keyword>
<dbReference type="GO" id="GO:0016020">
    <property type="term" value="C:membrane"/>
    <property type="evidence" value="ECO:0007669"/>
    <property type="project" value="UniProtKB-SubCell"/>
</dbReference>
<evidence type="ECO:0000256" key="4">
    <source>
        <dbReference type="ARBA" id="ARBA00023136"/>
    </source>
</evidence>
<comment type="subcellular location">
    <subcellularLocation>
        <location evidence="1">Membrane</location>
        <topology evidence="1">Multi-pass membrane protein</topology>
    </subcellularLocation>
</comment>
<dbReference type="Pfam" id="PF01957">
    <property type="entry name" value="NfeD"/>
    <property type="match status" value="1"/>
</dbReference>
<dbReference type="InterPro" id="IPR052165">
    <property type="entry name" value="Membrane_assoc_protease"/>
</dbReference>
<keyword evidence="3 6" id="KW-1133">Transmembrane helix</keyword>
<dbReference type="AlphaFoldDB" id="A0A3B1DRD2"/>
<dbReference type="Gene3D" id="2.40.50.140">
    <property type="entry name" value="Nucleic acid-binding proteins"/>
    <property type="match status" value="1"/>
</dbReference>
<reference evidence="8" key="1">
    <citation type="submission" date="2018-06" db="EMBL/GenBank/DDBJ databases">
        <authorList>
            <person name="Zhirakovskaya E."/>
        </authorList>
    </citation>
    <scope>NUCLEOTIDE SEQUENCE</scope>
</reference>
<evidence type="ECO:0000256" key="5">
    <source>
        <dbReference type="SAM" id="MobiDB-lite"/>
    </source>
</evidence>
<feature type="region of interest" description="Disordered" evidence="5">
    <location>
        <begin position="168"/>
        <end position="196"/>
    </location>
</feature>
<dbReference type="EMBL" id="UOGL01000331">
    <property type="protein sequence ID" value="VAX39433.1"/>
    <property type="molecule type" value="Genomic_DNA"/>
</dbReference>
<feature type="transmembrane region" description="Helical" evidence="6">
    <location>
        <begin position="55"/>
        <end position="79"/>
    </location>
</feature>
<evidence type="ECO:0000313" key="8">
    <source>
        <dbReference type="EMBL" id="VAX39433.1"/>
    </source>
</evidence>
<dbReference type="InterPro" id="IPR012340">
    <property type="entry name" value="NA-bd_OB-fold"/>
</dbReference>
<evidence type="ECO:0000256" key="1">
    <source>
        <dbReference type="ARBA" id="ARBA00004141"/>
    </source>
</evidence>
<feature type="domain" description="NfeD-like C-terminal" evidence="7">
    <location>
        <begin position="109"/>
        <end position="163"/>
    </location>
</feature>
<sequence length="196" mass="21641">MDYATLSILFLLIGLVILVGEFFIPSGGFLAILTIICFVISVWSAWKAWGNTSPVIWSIYLASIIVIIPAVLSGMIYLLPRTKFGRRVILDAPTSEDVVPYTEKQLQLEELIGKRGKTKTQMMPGGIVVIEGARIHAQSEGLSIDAEEEVVVIGIDGNRLVVRLYQETSSKEGEENNESSEQDLLANNPPEEPFDF</sequence>
<name>A0A3B1DRD2_9ZZZZ</name>
<evidence type="ECO:0000256" key="2">
    <source>
        <dbReference type="ARBA" id="ARBA00022692"/>
    </source>
</evidence>
<evidence type="ECO:0000256" key="3">
    <source>
        <dbReference type="ARBA" id="ARBA00022989"/>
    </source>
</evidence>